<protein>
    <recommendedName>
        <fullName evidence="4">DUF3185 family protein</fullName>
    </recommendedName>
</protein>
<dbReference type="EMBL" id="JBHTEK010000001">
    <property type="protein sequence ID" value="MFC7666319.1"/>
    <property type="molecule type" value="Genomic_DNA"/>
</dbReference>
<proteinExistence type="predicted"/>
<keyword evidence="1" id="KW-0812">Transmembrane</keyword>
<evidence type="ECO:0000313" key="3">
    <source>
        <dbReference type="Proteomes" id="UP001596513"/>
    </source>
</evidence>
<keyword evidence="1" id="KW-0472">Membrane</keyword>
<evidence type="ECO:0000313" key="2">
    <source>
        <dbReference type="EMBL" id="MFC7666319.1"/>
    </source>
</evidence>
<feature type="transmembrane region" description="Helical" evidence="1">
    <location>
        <begin position="63"/>
        <end position="80"/>
    </location>
</feature>
<dbReference type="Proteomes" id="UP001596513">
    <property type="component" value="Unassembled WGS sequence"/>
</dbReference>
<organism evidence="2 3">
    <name type="scientific">Hymenobacter humi</name>
    <dbReference type="NCBI Taxonomy" id="1411620"/>
    <lineage>
        <taxon>Bacteria</taxon>
        <taxon>Pseudomonadati</taxon>
        <taxon>Bacteroidota</taxon>
        <taxon>Cytophagia</taxon>
        <taxon>Cytophagales</taxon>
        <taxon>Hymenobacteraceae</taxon>
        <taxon>Hymenobacter</taxon>
    </lineage>
</organism>
<reference evidence="3" key="1">
    <citation type="journal article" date="2019" name="Int. J. Syst. Evol. Microbiol.">
        <title>The Global Catalogue of Microorganisms (GCM) 10K type strain sequencing project: providing services to taxonomists for standard genome sequencing and annotation.</title>
        <authorList>
            <consortium name="The Broad Institute Genomics Platform"/>
            <consortium name="The Broad Institute Genome Sequencing Center for Infectious Disease"/>
            <person name="Wu L."/>
            <person name="Ma J."/>
        </authorList>
    </citation>
    <scope>NUCLEOTIDE SEQUENCE [LARGE SCALE GENOMIC DNA]</scope>
    <source>
        <strain evidence="3">JCM 19635</strain>
    </source>
</reference>
<gene>
    <name evidence="2" type="ORF">ACFQT0_01900</name>
</gene>
<evidence type="ECO:0008006" key="4">
    <source>
        <dbReference type="Google" id="ProtNLM"/>
    </source>
</evidence>
<keyword evidence="3" id="KW-1185">Reference proteome</keyword>
<comment type="caution">
    <text evidence="2">The sequence shown here is derived from an EMBL/GenBank/DDBJ whole genome shotgun (WGS) entry which is preliminary data.</text>
</comment>
<name>A0ABW2U0C0_9BACT</name>
<dbReference type="RefSeq" id="WP_380199924.1">
    <property type="nucleotide sequence ID" value="NZ_JBHTEK010000001.1"/>
</dbReference>
<sequence length="85" mass="9279">MRKLSFLLAGLFLFSLFCWLNNRVSYKYEADLAETVVVSSGGTQAAVAKVQARGQELDQQLTLIKAASIGLVIALALSIYKTPKE</sequence>
<evidence type="ECO:0000256" key="1">
    <source>
        <dbReference type="SAM" id="Phobius"/>
    </source>
</evidence>
<accession>A0ABW2U0C0</accession>
<keyword evidence="1" id="KW-1133">Transmembrane helix</keyword>